<comment type="caution">
    <text evidence="3">The sequence shown here is derived from an EMBL/GenBank/DDBJ whole genome shotgun (WGS) entry which is preliminary data.</text>
</comment>
<keyword evidence="4" id="KW-1185">Reference proteome</keyword>
<reference evidence="3 4" key="1">
    <citation type="journal article" date="2018" name="Antonie Van Leeuwenhoek">
        <title>Larkinella terrae sp. nov., isolated from soil on Jeju Island, South Korea.</title>
        <authorList>
            <person name="Ten L.N."/>
            <person name="Jeon J."/>
            <person name="Park S.J."/>
            <person name="Park S."/>
            <person name="Lee S.Y."/>
            <person name="Kim M.K."/>
            <person name="Jung H.Y."/>
        </authorList>
    </citation>
    <scope>NUCLEOTIDE SEQUENCE [LARGE SCALE GENOMIC DNA]</scope>
    <source>
        <strain evidence="3 4">KCTC 52001</strain>
    </source>
</reference>
<organism evidence="3 4">
    <name type="scientific">Larkinella terrae</name>
    <dbReference type="NCBI Taxonomy" id="2025311"/>
    <lineage>
        <taxon>Bacteria</taxon>
        <taxon>Pseudomonadati</taxon>
        <taxon>Bacteroidota</taxon>
        <taxon>Cytophagia</taxon>
        <taxon>Cytophagales</taxon>
        <taxon>Spirosomataceae</taxon>
        <taxon>Larkinella</taxon>
    </lineage>
</organism>
<dbReference type="Pfam" id="PF04773">
    <property type="entry name" value="FecR"/>
    <property type="match status" value="1"/>
</dbReference>
<protein>
    <recommendedName>
        <fullName evidence="2">FecR protein domain-containing protein</fullName>
    </recommendedName>
</protein>
<keyword evidence="1" id="KW-1133">Transmembrane helix</keyword>
<dbReference type="PIRSF" id="PIRSF018266">
    <property type="entry name" value="FecR"/>
    <property type="match status" value="1"/>
</dbReference>
<accession>A0A7K0ETY9</accession>
<dbReference type="EMBL" id="WJXZ01000014">
    <property type="protein sequence ID" value="MRS65275.1"/>
    <property type="molecule type" value="Genomic_DNA"/>
</dbReference>
<dbReference type="RefSeq" id="WP_154178560.1">
    <property type="nucleotide sequence ID" value="NZ_WJXZ01000014.1"/>
</dbReference>
<sequence length="342" mass="38800">MNSPKDIHDLFPAFLDGTLTPPELTRLFRHFGTADEEELRSLIQTEMEFGKEPVEQADRNLKPRLEAIYNRIDQQVRTEVRAEPAIGRRNFPVFLRYAATVLLVLGVSWLLMQKLIPEWNTGEWKKITTRYERNKVVLPDGTQIWLGPQSSLEYPLTFSGNLRPVKLDGEAFFEVTRDVNRPFTINSGKLITRVLGTSFRIDSYDNEKSATVTVLTGKVSVSAAAEPSKELKLLPFQQAYLQSDSQDVAMRAYPSAKELVRRREGNIRYEGTSLADIVRDIQKISPQQIVTKADLSRCSFYGELKAGDNPLKFLENVCQVNNLTLQKQNETSVTITGNGCRK</sequence>
<keyword evidence="1" id="KW-0472">Membrane</keyword>
<dbReference type="PANTHER" id="PTHR30273:SF2">
    <property type="entry name" value="PROTEIN FECR"/>
    <property type="match status" value="1"/>
</dbReference>
<dbReference type="InterPro" id="IPR012373">
    <property type="entry name" value="Ferrdict_sens_TM"/>
</dbReference>
<dbReference type="Gene3D" id="2.60.120.1440">
    <property type="match status" value="1"/>
</dbReference>
<proteinExistence type="predicted"/>
<dbReference type="Proteomes" id="UP000441754">
    <property type="component" value="Unassembled WGS sequence"/>
</dbReference>
<dbReference type="OrthoDB" id="1099916at2"/>
<feature type="domain" description="FecR protein" evidence="2">
    <location>
        <begin position="127"/>
        <end position="219"/>
    </location>
</feature>
<evidence type="ECO:0000313" key="3">
    <source>
        <dbReference type="EMBL" id="MRS65275.1"/>
    </source>
</evidence>
<name>A0A7K0ETY9_9BACT</name>
<evidence type="ECO:0000256" key="1">
    <source>
        <dbReference type="SAM" id="Phobius"/>
    </source>
</evidence>
<evidence type="ECO:0000259" key="2">
    <source>
        <dbReference type="Pfam" id="PF04773"/>
    </source>
</evidence>
<dbReference type="GO" id="GO:0016989">
    <property type="term" value="F:sigma factor antagonist activity"/>
    <property type="evidence" value="ECO:0007669"/>
    <property type="project" value="TreeGrafter"/>
</dbReference>
<dbReference type="PANTHER" id="PTHR30273">
    <property type="entry name" value="PERIPLASMIC SIGNAL SENSOR AND SIGMA FACTOR ACTIVATOR FECR-RELATED"/>
    <property type="match status" value="1"/>
</dbReference>
<keyword evidence="1" id="KW-0812">Transmembrane</keyword>
<feature type="transmembrane region" description="Helical" evidence="1">
    <location>
        <begin position="94"/>
        <end position="112"/>
    </location>
</feature>
<dbReference type="InterPro" id="IPR006860">
    <property type="entry name" value="FecR"/>
</dbReference>
<dbReference type="AlphaFoldDB" id="A0A7K0ETY9"/>
<evidence type="ECO:0000313" key="4">
    <source>
        <dbReference type="Proteomes" id="UP000441754"/>
    </source>
</evidence>
<gene>
    <name evidence="3" type="ORF">GJJ30_28515</name>
</gene>